<evidence type="ECO:0000313" key="1">
    <source>
        <dbReference type="EMBL" id="MBB4043673.1"/>
    </source>
</evidence>
<dbReference type="InterPro" id="IPR007398">
    <property type="entry name" value="BioG"/>
</dbReference>
<dbReference type="AlphaFoldDB" id="A0A840D5L3"/>
<protein>
    <submittedName>
        <fullName evidence="1">Biotin synthesis protein BioG</fullName>
        <ecNumber evidence="1">3.1.1.85</ecNumber>
    </submittedName>
</protein>
<evidence type="ECO:0000313" key="2">
    <source>
        <dbReference type="Proteomes" id="UP000560658"/>
    </source>
</evidence>
<comment type="caution">
    <text evidence="1">The sequence shown here is derived from an EMBL/GenBank/DDBJ whole genome shotgun (WGS) entry which is preliminary data.</text>
</comment>
<dbReference type="RefSeq" id="WP_044162052.1">
    <property type="nucleotide sequence ID" value="NZ_JACIER010000004.1"/>
</dbReference>
<keyword evidence="1" id="KW-0378">Hydrolase</keyword>
<sequence>MKQTFLIHQNSPRLLLFFAGWGMDERPFRHYPLGCDWMICYDYRTLDFSVEELKAYSEIRVAGWSMGVWVASQLATTLATLPVTYRIAINGTTYPVDEQRGISPAIFEGTLHGLDEANLQKFQRRMCGSANAFKRFQEIVPQRSAAELKEELFAIQEGYRTLPRATLRWDSAIIGTSDAIFPPANQQQAWDEQQTTFRQIKAAHYSEELFTNLFTPLSSEEASDGLLPLLYHA</sequence>
<dbReference type="InterPro" id="IPR029058">
    <property type="entry name" value="AB_hydrolase_fold"/>
</dbReference>
<organism evidence="1 2">
    <name type="scientific">Bacteroides reticulotermitis</name>
    <dbReference type="NCBI Taxonomy" id="1133319"/>
    <lineage>
        <taxon>Bacteria</taxon>
        <taxon>Pseudomonadati</taxon>
        <taxon>Bacteroidota</taxon>
        <taxon>Bacteroidia</taxon>
        <taxon>Bacteroidales</taxon>
        <taxon>Bacteroidaceae</taxon>
        <taxon>Bacteroides</taxon>
    </lineage>
</organism>
<keyword evidence="2" id="KW-1185">Reference proteome</keyword>
<dbReference type="EMBL" id="JACIER010000004">
    <property type="protein sequence ID" value="MBB4043673.1"/>
    <property type="molecule type" value="Genomic_DNA"/>
</dbReference>
<gene>
    <name evidence="1" type="ORF">GGR06_001455</name>
</gene>
<dbReference type="Pfam" id="PF04301">
    <property type="entry name" value="BioG"/>
    <property type="match status" value="1"/>
</dbReference>
<reference evidence="1" key="1">
    <citation type="submission" date="2020-08" db="EMBL/GenBank/DDBJ databases">
        <title>Genomic Encyclopedia of Type Strains, Phase IV (KMG-IV): sequencing the most valuable type-strain genomes for metagenomic binning, comparative biology and taxonomic classification.</title>
        <authorList>
            <person name="Goeker M."/>
        </authorList>
    </citation>
    <scope>NUCLEOTIDE SEQUENCE [LARGE SCALE GENOMIC DNA]</scope>
    <source>
        <strain evidence="1">DSM 105720</strain>
    </source>
</reference>
<proteinExistence type="predicted"/>
<dbReference type="Gene3D" id="3.40.50.1820">
    <property type="entry name" value="alpha/beta hydrolase"/>
    <property type="match status" value="1"/>
</dbReference>
<name>A0A840D5L3_9BACE</name>
<dbReference type="Proteomes" id="UP000560658">
    <property type="component" value="Unassembled WGS sequence"/>
</dbReference>
<dbReference type="SUPFAM" id="SSF53474">
    <property type="entry name" value="alpha/beta-Hydrolases"/>
    <property type="match status" value="1"/>
</dbReference>
<dbReference type="GO" id="GO:0090499">
    <property type="term" value="F:pimelyl-[acyl-carrier protein] methyl ester esterase activity"/>
    <property type="evidence" value="ECO:0007669"/>
    <property type="project" value="UniProtKB-EC"/>
</dbReference>
<dbReference type="EC" id="3.1.1.85" evidence="1"/>
<accession>A0A840D5L3</accession>